<gene>
    <name evidence="2" type="ORF">A3J56_02105</name>
</gene>
<feature type="transmembrane region" description="Helical" evidence="1">
    <location>
        <begin position="202"/>
        <end position="223"/>
    </location>
</feature>
<feature type="transmembrane region" description="Helical" evidence="1">
    <location>
        <begin position="173"/>
        <end position="196"/>
    </location>
</feature>
<reference evidence="2 3" key="1">
    <citation type="journal article" date="2016" name="Nat. Commun.">
        <title>Thousands of microbial genomes shed light on interconnected biogeochemical processes in an aquifer system.</title>
        <authorList>
            <person name="Anantharaman K."/>
            <person name="Brown C.T."/>
            <person name="Hug L.A."/>
            <person name="Sharon I."/>
            <person name="Castelle C.J."/>
            <person name="Probst A.J."/>
            <person name="Thomas B.C."/>
            <person name="Singh A."/>
            <person name="Wilkins M.J."/>
            <person name="Karaoz U."/>
            <person name="Brodie E.L."/>
            <person name="Williams K.H."/>
            <person name="Hubbard S.S."/>
            <person name="Banfield J.F."/>
        </authorList>
    </citation>
    <scope>NUCLEOTIDE SEQUENCE [LARGE SCALE GENOMIC DNA]</scope>
</reference>
<keyword evidence="1" id="KW-0812">Transmembrane</keyword>
<feature type="transmembrane region" description="Helical" evidence="1">
    <location>
        <begin position="98"/>
        <end position="119"/>
    </location>
</feature>
<feature type="transmembrane region" description="Helical" evidence="1">
    <location>
        <begin position="6"/>
        <end position="25"/>
    </location>
</feature>
<evidence type="ECO:0000256" key="1">
    <source>
        <dbReference type="SAM" id="Phobius"/>
    </source>
</evidence>
<dbReference type="AlphaFoldDB" id="A0A1F5WEB1"/>
<comment type="caution">
    <text evidence="2">The sequence shown here is derived from an EMBL/GenBank/DDBJ whole genome shotgun (WGS) entry which is preliminary data.</text>
</comment>
<proteinExistence type="predicted"/>
<feature type="transmembrane region" description="Helical" evidence="1">
    <location>
        <begin position="64"/>
        <end position="86"/>
    </location>
</feature>
<evidence type="ECO:0000313" key="2">
    <source>
        <dbReference type="EMBL" id="OGF73910.1"/>
    </source>
</evidence>
<name>A0A1F5WEB1_9BACT</name>
<keyword evidence="1" id="KW-1133">Transmembrane helix</keyword>
<keyword evidence="1" id="KW-0472">Membrane</keyword>
<evidence type="ECO:0008006" key="4">
    <source>
        <dbReference type="Google" id="ProtNLM"/>
    </source>
</evidence>
<feature type="transmembrane region" description="Helical" evidence="1">
    <location>
        <begin position="37"/>
        <end position="58"/>
    </location>
</feature>
<accession>A0A1F5WEB1</accession>
<feature type="transmembrane region" description="Helical" evidence="1">
    <location>
        <begin position="139"/>
        <end position="161"/>
    </location>
</feature>
<dbReference type="STRING" id="1798338.A3J56_02105"/>
<organism evidence="2 3">
    <name type="scientific">Candidatus Giovannonibacteria bacterium RIFCSPHIGHO2_02_FULL_46_20</name>
    <dbReference type="NCBI Taxonomy" id="1798338"/>
    <lineage>
        <taxon>Bacteria</taxon>
        <taxon>Candidatus Giovannoniibacteriota</taxon>
    </lineage>
</organism>
<dbReference type="Proteomes" id="UP000178406">
    <property type="component" value="Unassembled WGS sequence"/>
</dbReference>
<dbReference type="EMBL" id="MFHQ01000033">
    <property type="protein sequence ID" value="OGF73910.1"/>
    <property type="molecule type" value="Genomic_DNA"/>
</dbReference>
<evidence type="ECO:0000313" key="3">
    <source>
        <dbReference type="Proteomes" id="UP000178406"/>
    </source>
</evidence>
<protein>
    <recommendedName>
        <fullName evidence="4">Histidine kinase N-terminal 7TM region domain-containing protein</fullName>
    </recommendedName>
</protein>
<sequence length="237" mass="26408">MIPIVSLTHLISVFVSGALALHLFRQYQQNPSLKIKLFAWFYFLFAISWLIAATPGIFSDDARHIAIFNIISFAFIYASVAVAIYIPFSFLERHTLGLIAVVIVIIGGIIFTVGRIFYFQNSVVEYIPPFVYWKPVFRGWLRFMTGAINAAASLVFIAIFLSLGIRNRIQHIVYYRSIALAAGMSVLFVATIVVQLVATPTFLRLATGAILVASGLLLMAHGIMHEHKTISRNGLPE</sequence>